<dbReference type="Proteomes" id="UP000625804">
    <property type="component" value="Unassembled WGS sequence"/>
</dbReference>
<dbReference type="EMBL" id="JABTTE010000002">
    <property type="protein sequence ID" value="NSL50630.1"/>
    <property type="molecule type" value="Genomic_DNA"/>
</dbReference>
<keyword evidence="3 5" id="KW-0067">ATP-binding</keyword>
<dbReference type="InterPro" id="IPR017871">
    <property type="entry name" value="ABC_transporter-like_CS"/>
</dbReference>
<dbReference type="PROSITE" id="PS00211">
    <property type="entry name" value="ABC_TRANSPORTER_1"/>
    <property type="match status" value="1"/>
</dbReference>
<dbReference type="GO" id="GO:0005524">
    <property type="term" value="F:ATP binding"/>
    <property type="evidence" value="ECO:0007669"/>
    <property type="project" value="UniProtKB-KW"/>
</dbReference>
<proteinExistence type="predicted"/>
<accession>A0A8J8GE68</accession>
<organism evidence="5 6">
    <name type="scientific">Calidifontibacillus erzurumensis</name>
    <dbReference type="NCBI Taxonomy" id="2741433"/>
    <lineage>
        <taxon>Bacteria</taxon>
        <taxon>Bacillati</taxon>
        <taxon>Bacillota</taxon>
        <taxon>Bacilli</taxon>
        <taxon>Bacillales</taxon>
        <taxon>Bacillaceae</taxon>
        <taxon>Calidifontibacillus/Schinkia group</taxon>
        <taxon>Calidifontibacillus</taxon>
    </lineage>
</organism>
<dbReference type="SUPFAM" id="SSF52540">
    <property type="entry name" value="P-loop containing nucleoside triphosphate hydrolases"/>
    <property type="match status" value="1"/>
</dbReference>
<dbReference type="Pfam" id="PF00005">
    <property type="entry name" value="ABC_tran"/>
    <property type="match status" value="1"/>
</dbReference>
<dbReference type="Gene3D" id="3.40.50.300">
    <property type="entry name" value="P-loop containing nucleotide triphosphate hydrolases"/>
    <property type="match status" value="1"/>
</dbReference>
<evidence type="ECO:0000313" key="5">
    <source>
        <dbReference type="EMBL" id="NSL50630.1"/>
    </source>
</evidence>
<evidence type="ECO:0000256" key="3">
    <source>
        <dbReference type="ARBA" id="ARBA00022840"/>
    </source>
</evidence>
<dbReference type="PANTHER" id="PTHR42788">
    <property type="entry name" value="TAURINE IMPORT ATP-BINDING PROTEIN-RELATED"/>
    <property type="match status" value="1"/>
</dbReference>
<sequence length="265" mass="30310">MREEKSIEIQHVLAFNCVDFKYANNGSYVVKGLNFSVNDGEFVSIIGPSGSGKTTLFRLITGLENPSSGTIQINGHYTEKRLGSVGYMPQQDLLMPWRTVYENVVVPLEIKGINPRSQKEEIYDMLNEFGLKGFEQEYPNKLSGGMKQRVSFLRTILTGAKVLLLDEPFSALDAITRLAMQEWLVDKWENLKKTILFITHDVDEALLLSDRIFIITDKPITHFKEIIVPLGRPRKIRDLAQPEIITIKELMLKELRMDVDTYENN</sequence>
<dbReference type="GO" id="GO:0016887">
    <property type="term" value="F:ATP hydrolysis activity"/>
    <property type="evidence" value="ECO:0007669"/>
    <property type="project" value="InterPro"/>
</dbReference>
<keyword evidence="1" id="KW-0813">Transport</keyword>
<name>A0A8J8GE68_9BACI</name>
<protein>
    <submittedName>
        <fullName evidence="5">ABC transporter ATP-binding protein</fullName>
    </submittedName>
</protein>
<dbReference type="InterPro" id="IPR027417">
    <property type="entry name" value="P-loop_NTPase"/>
</dbReference>
<keyword evidence="6" id="KW-1185">Reference proteome</keyword>
<dbReference type="AlphaFoldDB" id="A0A8J8GE68"/>
<dbReference type="CDD" id="cd03293">
    <property type="entry name" value="ABC_NrtD_SsuB_transporters"/>
    <property type="match status" value="1"/>
</dbReference>
<evidence type="ECO:0000259" key="4">
    <source>
        <dbReference type="PROSITE" id="PS50893"/>
    </source>
</evidence>
<reference evidence="5" key="1">
    <citation type="submission" date="2020-06" db="EMBL/GenBank/DDBJ databases">
        <title>A novel thermopfilic bacterium from Erzurum, Turkey.</title>
        <authorList>
            <person name="Adiguzel A."/>
            <person name="Ay H."/>
            <person name="Baltaci M.O."/>
        </authorList>
    </citation>
    <scope>NUCLEOTIDE SEQUENCE</scope>
    <source>
        <strain evidence="5">P2</strain>
    </source>
</reference>
<dbReference type="InterPro" id="IPR003439">
    <property type="entry name" value="ABC_transporter-like_ATP-bd"/>
</dbReference>
<evidence type="ECO:0000313" key="6">
    <source>
        <dbReference type="Proteomes" id="UP000625804"/>
    </source>
</evidence>
<dbReference type="SMART" id="SM00382">
    <property type="entry name" value="AAA"/>
    <property type="match status" value="1"/>
</dbReference>
<evidence type="ECO:0000256" key="2">
    <source>
        <dbReference type="ARBA" id="ARBA00022741"/>
    </source>
</evidence>
<dbReference type="RefSeq" id="WP_173729827.1">
    <property type="nucleotide sequence ID" value="NZ_JABTTE010000002.1"/>
</dbReference>
<dbReference type="InterPro" id="IPR050166">
    <property type="entry name" value="ABC_transporter_ATP-bind"/>
</dbReference>
<comment type="caution">
    <text evidence="5">The sequence shown here is derived from an EMBL/GenBank/DDBJ whole genome shotgun (WGS) entry which is preliminary data.</text>
</comment>
<dbReference type="PANTHER" id="PTHR42788:SF2">
    <property type="entry name" value="ABC TRANSPORTER ATP-BINDING PROTEIN"/>
    <property type="match status" value="1"/>
</dbReference>
<feature type="domain" description="ABC transporter" evidence="4">
    <location>
        <begin position="15"/>
        <end position="242"/>
    </location>
</feature>
<gene>
    <name evidence="5" type="ORF">HR057_02490</name>
</gene>
<evidence type="ECO:0000256" key="1">
    <source>
        <dbReference type="ARBA" id="ARBA00022448"/>
    </source>
</evidence>
<keyword evidence="2" id="KW-0547">Nucleotide-binding</keyword>
<dbReference type="PROSITE" id="PS50893">
    <property type="entry name" value="ABC_TRANSPORTER_2"/>
    <property type="match status" value="1"/>
</dbReference>
<dbReference type="InterPro" id="IPR003593">
    <property type="entry name" value="AAA+_ATPase"/>
</dbReference>